<dbReference type="EMBL" id="WVHT01000006">
    <property type="protein sequence ID" value="MXV51930.1"/>
    <property type="molecule type" value="Genomic_DNA"/>
</dbReference>
<reference evidence="1 2" key="1">
    <citation type="submission" date="2019-11" db="EMBL/GenBank/DDBJ databases">
        <title>Pedobacter sp. HMF7647 Genome sequencing and assembly.</title>
        <authorList>
            <person name="Kang H."/>
            <person name="Kim H."/>
            <person name="Joh K."/>
        </authorList>
    </citation>
    <scope>NUCLEOTIDE SEQUENCE [LARGE SCALE GENOMIC DNA]</scope>
    <source>
        <strain evidence="1 2">HMF7647</strain>
    </source>
</reference>
<protein>
    <submittedName>
        <fullName evidence="1">Uncharacterized protein</fullName>
    </submittedName>
</protein>
<evidence type="ECO:0000313" key="1">
    <source>
        <dbReference type="EMBL" id="MXV51930.1"/>
    </source>
</evidence>
<dbReference type="AlphaFoldDB" id="A0A7K1YBX8"/>
<name>A0A7K1YBX8_9SPHI</name>
<dbReference type="RefSeq" id="WP_160845116.1">
    <property type="nucleotide sequence ID" value="NZ_WVHT01000006.1"/>
</dbReference>
<proteinExistence type="predicted"/>
<gene>
    <name evidence="1" type="ORF">GS399_13185</name>
</gene>
<accession>A0A7K1YBX8</accession>
<evidence type="ECO:0000313" key="2">
    <source>
        <dbReference type="Proteomes" id="UP000466586"/>
    </source>
</evidence>
<organism evidence="1 2">
    <name type="scientific">Hufsiella arboris</name>
    <dbReference type="NCBI Taxonomy" id="2695275"/>
    <lineage>
        <taxon>Bacteria</taxon>
        <taxon>Pseudomonadati</taxon>
        <taxon>Bacteroidota</taxon>
        <taxon>Sphingobacteriia</taxon>
        <taxon>Sphingobacteriales</taxon>
        <taxon>Sphingobacteriaceae</taxon>
        <taxon>Hufsiella</taxon>
    </lineage>
</organism>
<keyword evidence="2" id="KW-1185">Reference proteome</keyword>
<comment type="caution">
    <text evidence="1">The sequence shown here is derived from an EMBL/GenBank/DDBJ whole genome shotgun (WGS) entry which is preliminary data.</text>
</comment>
<dbReference type="Proteomes" id="UP000466586">
    <property type="component" value="Unassembled WGS sequence"/>
</dbReference>
<sequence>MGIVKRNDITTGLSGAINKQIVFKQYKSKTVVTKYPDRSKVKLSEKQVAANERFKLAVEYARAILANPEKKAAFAKKLPEGKTVYYAALSEYLKENRD</sequence>